<protein>
    <submittedName>
        <fullName evidence="2">Flavoprotein</fullName>
    </submittedName>
</protein>
<dbReference type="Gene3D" id="3.40.50.1950">
    <property type="entry name" value="Flavin prenyltransferase-like"/>
    <property type="match status" value="1"/>
</dbReference>
<dbReference type="InterPro" id="IPR036551">
    <property type="entry name" value="Flavin_trans-like"/>
</dbReference>
<evidence type="ECO:0000313" key="2">
    <source>
        <dbReference type="EMBL" id="GIJ46672.1"/>
    </source>
</evidence>
<name>A0A8J3YLU1_9ACTN</name>
<dbReference type="AlphaFoldDB" id="A0A8J3YLU1"/>
<gene>
    <name evidence="2" type="ORF">Val02_35580</name>
</gene>
<evidence type="ECO:0000259" key="1">
    <source>
        <dbReference type="Pfam" id="PF02441"/>
    </source>
</evidence>
<dbReference type="EMBL" id="BOPF01000012">
    <property type="protein sequence ID" value="GIJ46672.1"/>
    <property type="molecule type" value="Genomic_DNA"/>
</dbReference>
<comment type="caution">
    <text evidence="2">The sequence shown here is derived from an EMBL/GenBank/DDBJ whole genome shotgun (WGS) entry which is preliminary data.</text>
</comment>
<dbReference type="Pfam" id="PF02441">
    <property type="entry name" value="Flavoprotein"/>
    <property type="match status" value="1"/>
</dbReference>
<keyword evidence="3" id="KW-1185">Reference proteome</keyword>
<dbReference type="SUPFAM" id="SSF52507">
    <property type="entry name" value="Homo-oligomeric flavin-containing Cys decarboxylases, HFCD"/>
    <property type="match status" value="1"/>
</dbReference>
<reference evidence="2" key="1">
    <citation type="submission" date="2021-01" db="EMBL/GenBank/DDBJ databases">
        <title>Whole genome shotgun sequence of Virgisporangium aliadipatigenens NBRC 105644.</title>
        <authorList>
            <person name="Komaki H."/>
            <person name="Tamura T."/>
        </authorList>
    </citation>
    <scope>NUCLEOTIDE SEQUENCE</scope>
    <source>
        <strain evidence="2">NBRC 105644</strain>
    </source>
</reference>
<evidence type="ECO:0000313" key="3">
    <source>
        <dbReference type="Proteomes" id="UP000619260"/>
    </source>
</evidence>
<dbReference type="RefSeq" id="WP_203900197.1">
    <property type="nucleotide sequence ID" value="NZ_BOPF01000012.1"/>
</dbReference>
<dbReference type="GO" id="GO:0003824">
    <property type="term" value="F:catalytic activity"/>
    <property type="evidence" value="ECO:0007669"/>
    <property type="project" value="InterPro"/>
</dbReference>
<accession>A0A8J3YLU1</accession>
<feature type="domain" description="Flavoprotein" evidence="1">
    <location>
        <begin position="6"/>
        <end position="119"/>
    </location>
</feature>
<organism evidence="2 3">
    <name type="scientific">Virgisporangium aliadipatigenens</name>
    <dbReference type="NCBI Taxonomy" id="741659"/>
    <lineage>
        <taxon>Bacteria</taxon>
        <taxon>Bacillati</taxon>
        <taxon>Actinomycetota</taxon>
        <taxon>Actinomycetes</taxon>
        <taxon>Micromonosporales</taxon>
        <taxon>Micromonosporaceae</taxon>
        <taxon>Virgisporangium</taxon>
    </lineage>
</organism>
<dbReference type="InterPro" id="IPR003382">
    <property type="entry name" value="Flavoprotein"/>
</dbReference>
<sequence length="172" mass="17536">MSPLLCVVVCAAGPASQVGVLVALAREAGWTVRVVVTPAALDFVDGGALAALAGSPVRSAYRAFGASRSPIPDAVIVAPATFNTVNKLAAGIADNYALNVVAEAIGRGVPVVLLPFVNSVLAGRLPFRRAVELLRAEGVTVLFETHPPGVGDAVAFPWERALAAVQGRSVGM</sequence>
<proteinExistence type="predicted"/>
<dbReference type="Proteomes" id="UP000619260">
    <property type="component" value="Unassembled WGS sequence"/>
</dbReference>